<protein>
    <recommendedName>
        <fullName evidence="15">Sulfide:quinone oxidoreductase, mitochondrial</fullName>
        <ecNumber evidence="14">1.8.5.8</ecNumber>
    </recommendedName>
    <alternativeName>
        <fullName evidence="16">Sulfide quinone oxidoreductase</fullName>
    </alternativeName>
</protein>
<dbReference type="FunFam" id="3.50.50.60:FF:000034">
    <property type="entry name" value="sulfide:quinone oxidoreductase, mitochondrial"/>
    <property type="match status" value="1"/>
</dbReference>
<feature type="domain" description="FAD/NAD(P)-binding" evidence="17">
    <location>
        <begin position="45"/>
        <end position="158"/>
    </location>
</feature>
<evidence type="ECO:0000256" key="10">
    <source>
        <dbReference type="ARBA" id="ARBA00052810"/>
    </source>
</evidence>
<evidence type="ECO:0000256" key="13">
    <source>
        <dbReference type="ARBA" id="ARBA00060891"/>
    </source>
</evidence>
<dbReference type="SUPFAM" id="SSF51905">
    <property type="entry name" value="FAD/NAD(P)-binding domain"/>
    <property type="match status" value="2"/>
</dbReference>
<evidence type="ECO:0000256" key="5">
    <source>
        <dbReference type="ARBA" id="ARBA00022827"/>
    </source>
</evidence>
<evidence type="ECO:0000256" key="7">
    <source>
        <dbReference type="ARBA" id="ARBA00023002"/>
    </source>
</evidence>
<evidence type="ECO:0000313" key="18">
    <source>
        <dbReference type="EMBL" id="KAK7873959.1"/>
    </source>
</evidence>
<evidence type="ECO:0000256" key="14">
    <source>
        <dbReference type="ARBA" id="ARBA00066447"/>
    </source>
</evidence>
<comment type="function">
    <text evidence="12">Catalyzes the oxidation of hydrogen sulfide with the help of a quinone, such as ubiquinone-10, giving rise to thiosulfate and ultimately to sulfane (molecular sulfur) atoms. Requires an additional electron acceptor; can use sulfite, sulfide or cyanide (in vitro). It is believed the in vivo electron acceptor is glutathione.</text>
</comment>
<comment type="subcellular location">
    <subcellularLocation>
        <location evidence="2">Mitochondrion</location>
    </subcellularLocation>
</comment>
<dbReference type="GO" id="GO:0048038">
    <property type="term" value="F:quinone binding"/>
    <property type="evidence" value="ECO:0007669"/>
    <property type="project" value="UniProtKB-KW"/>
</dbReference>
<comment type="caution">
    <text evidence="18">The sequence shown here is derived from an EMBL/GenBank/DDBJ whole genome shotgun (WGS) entry which is preliminary data.</text>
</comment>
<sequence>MTARAAAGVLLGGAGRQASRRADHGVRGLASASAAREAPAEERCRLLVVGGGTGGCALAARFSRALGPGQVVVLEPADTHYYQPMFTLVGGGVKPLSASRRPMRQVLPARAKWIQDAAAAFRPEEDLVVTAGGRRLRYDYLIVAMGLQLRFEDVPGLREALALPGSGVGSNYSPLHVEKTWAALRELREGKALFTFPNTPIKCAGAPQKILYLADDHLRRAGRRDAVRLHYHTSLADIFGVKHYANALWPIVKERDIHVALRSELVEVKAEQKQAVFRDLDHPERRTTLEYSFLHATPPQGPPDALRECAALADPASGYLAVDRATLRHARFRNVFGVGDCTNVPTSKTAAAVAAQSAVVHAGLAAAMRGRESATSGYDGYTSCPLVTARGRCVLAEFDFDGQPLETFPLDQRRERWTMYQVKATFMPILYWHLMLRGYWGGPRPMRKILHLGMCR</sequence>
<evidence type="ECO:0000256" key="8">
    <source>
        <dbReference type="ARBA" id="ARBA00023128"/>
    </source>
</evidence>
<dbReference type="Pfam" id="PF07992">
    <property type="entry name" value="Pyr_redox_2"/>
    <property type="match status" value="1"/>
</dbReference>
<accession>A0AAN9ZJ43</accession>
<evidence type="ECO:0000256" key="3">
    <source>
        <dbReference type="ARBA" id="ARBA00022630"/>
    </source>
</evidence>
<dbReference type="GO" id="GO:0071949">
    <property type="term" value="F:FAD binding"/>
    <property type="evidence" value="ECO:0007669"/>
    <property type="project" value="TreeGrafter"/>
</dbReference>
<dbReference type="InterPro" id="IPR015904">
    <property type="entry name" value="Sulphide_quinone_reductase"/>
</dbReference>
<evidence type="ECO:0000256" key="9">
    <source>
        <dbReference type="ARBA" id="ARBA00051038"/>
    </source>
</evidence>
<name>A0AAN9ZJ43_9ORTH</name>
<dbReference type="AlphaFoldDB" id="A0AAN9ZJ43"/>
<dbReference type="GO" id="GO:0106436">
    <property type="term" value="F:glutathione-dependent sulfide quinone oxidoreductase activity"/>
    <property type="evidence" value="ECO:0007669"/>
    <property type="project" value="UniProtKB-EC"/>
</dbReference>
<comment type="catalytic activity">
    <reaction evidence="11">
        <text>a quinone + hydrogen sulfide + glutathione + H(+) = S-sulfanylglutathione + a quinol</text>
        <dbReference type="Rhea" id="RHEA:55156"/>
        <dbReference type="ChEBI" id="CHEBI:15378"/>
        <dbReference type="ChEBI" id="CHEBI:24646"/>
        <dbReference type="ChEBI" id="CHEBI:29919"/>
        <dbReference type="ChEBI" id="CHEBI:57925"/>
        <dbReference type="ChEBI" id="CHEBI:58905"/>
        <dbReference type="ChEBI" id="CHEBI:132124"/>
        <dbReference type="EC" id="1.8.5.8"/>
    </reaction>
    <physiologicalReaction direction="left-to-right" evidence="11">
        <dbReference type="Rhea" id="RHEA:55157"/>
    </physiologicalReaction>
</comment>
<dbReference type="PANTHER" id="PTHR10632:SF2">
    <property type="entry name" value="SULFIDE:QUINONE OXIDOREDUCTASE, MITOCHONDRIAL"/>
    <property type="match status" value="1"/>
</dbReference>
<evidence type="ECO:0000256" key="11">
    <source>
        <dbReference type="ARBA" id="ARBA00052986"/>
    </source>
</evidence>
<keyword evidence="5" id="KW-0274">FAD</keyword>
<evidence type="ECO:0000259" key="17">
    <source>
        <dbReference type="Pfam" id="PF07992"/>
    </source>
</evidence>
<gene>
    <name evidence="18" type="ORF">R5R35_012968</name>
</gene>
<evidence type="ECO:0000256" key="12">
    <source>
        <dbReference type="ARBA" id="ARBA00059167"/>
    </source>
</evidence>
<evidence type="ECO:0000256" key="2">
    <source>
        <dbReference type="ARBA" id="ARBA00004173"/>
    </source>
</evidence>
<keyword evidence="6" id="KW-0809">Transit peptide</keyword>
<reference evidence="18 19" key="1">
    <citation type="submission" date="2024-03" db="EMBL/GenBank/DDBJ databases">
        <title>The genome assembly and annotation of the cricket Gryllus longicercus Weissman &amp; Gray.</title>
        <authorList>
            <person name="Szrajer S."/>
            <person name="Gray D."/>
            <person name="Ylla G."/>
        </authorList>
    </citation>
    <scope>NUCLEOTIDE SEQUENCE [LARGE SCALE GENOMIC DNA]</scope>
    <source>
        <strain evidence="18">DAG 2021-001</strain>
        <tissue evidence="18">Whole body minus gut</tissue>
    </source>
</reference>
<dbReference type="Proteomes" id="UP001378592">
    <property type="component" value="Unassembled WGS sequence"/>
</dbReference>
<evidence type="ECO:0000256" key="15">
    <source>
        <dbReference type="ARBA" id="ARBA00070160"/>
    </source>
</evidence>
<evidence type="ECO:0000256" key="1">
    <source>
        <dbReference type="ARBA" id="ARBA00001974"/>
    </source>
</evidence>
<proteinExistence type="inferred from homology"/>
<keyword evidence="8" id="KW-0496">Mitochondrion</keyword>
<keyword evidence="4" id="KW-0874">Quinone</keyword>
<comment type="similarity">
    <text evidence="13">Belongs to the SQRD family.</text>
</comment>
<organism evidence="18 19">
    <name type="scientific">Gryllus longicercus</name>
    <dbReference type="NCBI Taxonomy" id="2509291"/>
    <lineage>
        <taxon>Eukaryota</taxon>
        <taxon>Metazoa</taxon>
        <taxon>Ecdysozoa</taxon>
        <taxon>Arthropoda</taxon>
        <taxon>Hexapoda</taxon>
        <taxon>Insecta</taxon>
        <taxon>Pterygota</taxon>
        <taxon>Neoptera</taxon>
        <taxon>Polyneoptera</taxon>
        <taxon>Orthoptera</taxon>
        <taxon>Ensifera</taxon>
        <taxon>Gryllidea</taxon>
        <taxon>Grylloidea</taxon>
        <taxon>Gryllidae</taxon>
        <taxon>Gryllinae</taxon>
        <taxon>Gryllus</taxon>
    </lineage>
</organism>
<evidence type="ECO:0000313" key="19">
    <source>
        <dbReference type="Proteomes" id="UP001378592"/>
    </source>
</evidence>
<dbReference type="InterPro" id="IPR023753">
    <property type="entry name" value="FAD/NAD-binding_dom"/>
</dbReference>
<dbReference type="GO" id="GO:0070224">
    <property type="term" value="F:sulfide:quinone oxidoreductase activity"/>
    <property type="evidence" value="ECO:0007669"/>
    <property type="project" value="TreeGrafter"/>
</dbReference>
<dbReference type="Gene3D" id="3.50.50.60">
    <property type="entry name" value="FAD/NAD(P)-binding domain"/>
    <property type="match status" value="2"/>
</dbReference>
<evidence type="ECO:0000256" key="4">
    <source>
        <dbReference type="ARBA" id="ARBA00022719"/>
    </source>
</evidence>
<dbReference type="InterPro" id="IPR036188">
    <property type="entry name" value="FAD/NAD-bd_sf"/>
</dbReference>
<dbReference type="EC" id="1.8.5.8" evidence="14"/>
<dbReference type="PANTHER" id="PTHR10632">
    <property type="entry name" value="SULFIDE:QUINONE OXIDOREDUCTASE"/>
    <property type="match status" value="1"/>
</dbReference>
<dbReference type="GO" id="GO:0070221">
    <property type="term" value="P:sulfide oxidation, using sulfide:quinone oxidoreductase"/>
    <property type="evidence" value="ECO:0007669"/>
    <property type="project" value="TreeGrafter"/>
</dbReference>
<keyword evidence="3" id="KW-0285">Flavoprotein</keyword>
<comment type="catalytic activity">
    <reaction evidence="10">
        <text>ubiquinone-10 + hydrogen sulfide + glutathione + H(+) = S-sulfanylglutathione + ubiquinol-10</text>
        <dbReference type="Rhea" id="RHEA:62608"/>
        <dbReference type="ChEBI" id="CHEBI:15378"/>
        <dbReference type="ChEBI" id="CHEBI:29919"/>
        <dbReference type="ChEBI" id="CHEBI:46245"/>
        <dbReference type="ChEBI" id="CHEBI:57925"/>
        <dbReference type="ChEBI" id="CHEBI:58905"/>
        <dbReference type="ChEBI" id="CHEBI:64183"/>
    </reaction>
    <physiologicalReaction direction="left-to-right" evidence="10">
        <dbReference type="Rhea" id="RHEA:62609"/>
    </physiologicalReaction>
</comment>
<comment type="catalytic activity">
    <reaction evidence="9">
        <text>ubiquinone-10 + hydrogen sulfide + sulfite + 2 H(+) = ubiquinol-10 + thiosulfate</text>
        <dbReference type="Rhea" id="RHEA:38359"/>
        <dbReference type="ChEBI" id="CHEBI:15378"/>
        <dbReference type="ChEBI" id="CHEBI:17359"/>
        <dbReference type="ChEBI" id="CHEBI:29919"/>
        <dbReference type="ChEBI" id="CHEBI:33542"/>
        <dbReference type="ChEBI" id="CHEBI:46245"/>
        <dbReference type="ChEBI" id="CHEBI:64183"/>
    </reaction>
    <physiologicalReaction direction="left-to-right" evidence="9">
        <dbReference type="Rhea" id="RHEA:38360"/>
    </physiologicalReaction>
</comment>
<evidence type="ECO:0000256" key="6">
    <source>
        <dbReference type="ARBA" id="ARBA00022946"/>
    </source>
</evidence>
<evidence type="ECO:0000256" key="16">
    <source>
        <dbReference type="ARBA" id="ARBA00082958"/>
    </source>
</evidence>
<keyword evidence="19" id="KW-1185">Reference proteome</keyword>
<comment type="cofactor">
    <cofactor evidence="1">
        <name>FAD</name>
        <dbReference type="ChEBI" id="CHEBI:57692"/>
    </cofactor>
</comment>
<dbReference type="EMBL" id="JAZDUA010000007">
    <property type="protein sequence ID" value="KAK7873959.1"/>
    <property type="molecule type" value="Genomic_DNA"/>
</dbReference>
<dbReference type="GO" id="GO:0005739">
    <property type="term" value="C:mitochondrion"/>
    <property type="evidence" value="ECO:0007669"/>
    <property type="project" value="UniProtKB-SubCell"/>
</dbReference>
<keyword evidence="7" id="KW-0560">Oxidoreductase</keyword>